<dbReference type="AlphaFoldDB" id="A0A7K3WAR5"/>
<organism evidence="6 7">
    <name type="scientific">Goekera deserti</name>
    <dbReference type="NCBI Taxonomy" id="2497753"/>
    <lineage>
        <taxon>Bacteria</taxon>
        <taxon>Bacillati</taxon>
        <taxon>Actinomycetota</taxon>
        <taxon>Actinomycetes</taxon>
        <taxon>Geodermatophilales</taxon>
        <taxon>Geodermatophilaceae</taxon>
        <taxon>Goekera</taxon>
    </lineage>
</organism>
<dbReference type="CDD" id="cd16917">
    <property type="entry name" value="HATPase_UhpB-NarQ-NarX-like"/>
    <property type="match status" value="1"/>
</dbReference>
<evidence type="ECO:0000256" key="1">
    <source>
        <dbReference type="ARBA" id="ARBA00022679"/>
    </source>
</evidence>
<proteinExistence type="predicted"/>
<feature type="transmembrane region" description="Helical" evidence="4">
    <location>
        <begin position="168"/>
        <end position="193"/>
    </location>
</feature>
<dbReference type="Proteomes" id="UP000470470">
    <property type="component" value="Unassembled WGS sequence"/>
</dbReference>
<dbReference type="InterPro" id="IPR036890">
    <property type="entry name" value="HATPase_C_sf"/>
</dbReference>
<evidence type="ECO:0000256" key="2">
    <source>
        <dbReference type="ARBA" id="ARBA00022777"/>
    </source>
</evidence>
<feature type="transmembrane region" description="Helical" evidence="4">
    <location>
        <begin position="143"/>
        <end position="162"/>
    </location>
</feature>
<dbReference type="Gene3D" id="1.20.5.1930">
    <property type="match status" value="1"/>
</dbReference>
<reference evidence="6 7" key="1">
    <citation type="submission" date="2020-02" db="EMBL/GenBank/DDBJ databases">
        <title>The whole genome sequence of CPCC 205119.</title>
        <authorList>
            <person name="Jiang Z."/>
        </authorList>
    </citation>
    <scope>NUCLEOTIDE SEQUENCE [LARGE SCALE GENOMIC DNA]</scope>
    <source>
        <strain evidence="6 7">CPCC 205119</strain>
    </source>
</reference>
<dbReference type="InterPro" id="IPR011712">
    <property type="entry name" value="Sig_transdc_His_kin_sub3_dim/P"/>
</dbReference>
<evidence type="ECO:0000256" key="4">
    <source>
        <dbReference type="SAM" id="Phobius"/>
    </source>
</evidence>
<evidence type="ECO:0000256" key="3">
    <source>
        <dbReference type="ARBA" id="ARBA00023012"/>
    </source>
</evidence>
<evidence type="ECO:0000313" key="6">
    <source>
        <dbReference type="EMBL" id="NEL53099.1"/>
    </source>
</evidence>
<feature type="transmembrane region" description="Helical" evidence="4">
    <location>
        <begin position="118"/>
        <end position="138"/>
    </location>
</feature>
<keyword evidence="1" id="KW-0808">Transferase</keyword>
<dbReference type="Pfam" id="PF07730">
    <property type="entry name" value="HisKA_3"/>
    <property type="match status" value="1"/>
</dbReference>
<dbReference type="GO" id="GO:0000155">
    <property type="term" value="F:phosphorelay sensor kinase activity"/>
    <property type="evidence" value="ECO:0007669"/>
    <property type="project" value="InterPro"/>
</dbReference>
<keyword evidence="3" id="KW-0902">Two-component regulatory system</keyword>
<keyword evidence="4" id="KW-1133">Transmembrane helix</keyword>
<evidence type="ECO:0000313" key="7">
    <source>
        <dbReference type="Proteomes" id="UP000470470"/>
    </source>
</evidence>
<keyword evidence="4" id="KW-0472">Membrane</keyword>
<dbReference type="PANTHER" id="PTHR24421">
    <property type="entry name" value="NITRATE/NITRITE SENSOR PROTEIN NARX-RELATED"/>
    <property type="match status" value="1"/>
</dbReference>
<name>A0A7K3WAR5_9ACTN</name>
<dbReference type="GO" id="GO:0046983">
    <property type="term" value="F:protein dimerization activity"/>
    <property type="evidence" value="ECO:0007669"/>
    <property type="project" value="InterPro"/>
</dbReference>
<dbReference type="EMBL" id="JAAGWK010000008">
    <property type="protein sequence ID" value="NEL53099.1"/>
    <property type="molecule type" value="Genomic_DNA"/>
</dbReference>
<sequence>MAAVPTVSRWWSSRTDPQRIELYTRSSFYSFAWGMPLLALLVLAATGPSSVVDVVPYLGCVAVTAVLCWVLTRAGLATRESGARVDARLVTGACAAALLTSGVALATLRFEPRGDSQALLWATVLAPLSVLCVLATVWETRRLVLAAVPVGVLAGTAVLLLGDPAPQALLQGVVLGVTAMFLAASFRFTVWLLDVVLEMERSRGVQLRLAVAEERLRFARDLHDVMGRNLSAIAVKGQLAEQLVRRGREGAAEEVADISRIAEESLREVREVVRGYRSTDLTSELTGARSVLRAAGVSCTVTGEDVGGTLPDEAQTALAWVVREAVTNVLRHSRATTCTIVLQREAGEAELTVRNDGAPEGAPATHGNGLTGLAERLGSRDRLRTSAGGGWYALTARVSA</sequence>
<protein>
    <submittedName>
        <fullName evidence="6">Sensor histidine kinase</fullName>
    </submittedName>
</protein>
<comment type="caution">
    <text evidence="6">The sequence shown here is derived from an EMBL/GenBank/DDBJ whole genome shotgun (WGS) entry which is preliminary data.</text>
</comment>
<dbReference type="PANTHER" id="PTHR24421:SF63">
    <property type="entry name" value="SENSOR HISTIDINE KINASE DESK"/>
    <property type="match status" value="1"/>
</dbReference>
<gene>
    <name evidence="6" type="ORF">G1H19_03600</name>
</gene>
<dbReference type="SUPFAM" id="SSF55874">
    <property type="entry name" value="ATPase domain of HSP90 chaperone/DNA topoisomerase II/histidine kinase"/>
    <property type="match status" value="1"/>
</dbReference>
<dbReference type="Gene3D" id="3.30.565.10">
    <property type="entry name" value="Histidine kinase-like ATPase, C-terminal domain"/>
    <property type="match status" value="1"/>
</dbReference>
<evidence type="ECO:0000259" key="5">
    <source>
        <dbReference type="Pfam" id="PF07730"/>
    </source>
</evidence>
<keyword evidence="7" id="KW-1185">Reference proteome</keyword>
<feature type="transmembrane region" description="Helical" evidence="4">
    <location>
        <begin position="28"/>
        <end position="48"/>
    </location>
</feature>
<dbReference type="GO" id="GO:0016020">
    <property type="term" value="C:membrane"/>
    <property type="evidence" value="ECO:0007669"/>
    <property type="project" value="InterPro"/>
</dbReference>
<feature type="transmembrane region" description="Helical" evidence="4">
    <location>
        <begin position="88"/>
        <end position="106"/>
    </location>
</feature>
<keyword evidence="2 6" id="KW-0418">Kinase</keyword>
<keyword evidence="4" id="KW-0812">Transmembrane</keyword>
<dbReference type="InterPro" id="IPR050482">
    <property type="entry name" value="Sensor_HK_TwoCompSys"/>
</dbReference>
<feature type="transmembrane region" description="Helical" evidence="4">
    <location>
        <begin position="54"/>
        <end position="76"/>
    </location>
</feature>
<feature type="domain" description="Signal transduction histidine kinase subgroup 3 dimerisation and phosphoacceptor" evidence="5">
    <location>
        <begin position="214"/>
        <end position="281"/>
    </location>
</feature>
<accession>A0A7K3WAR5</accession>